<dbReference type="Proteomes" id="UP001209878">
    <property type="component" value="Unassembled WGS sequence"/>
</dbReference>
<keyword evidence="6" id="KW-0966">Cell projection</keyword>
<accession>A0AAD9KT01</accession>
<feature type="coiled-coil region" evidence="7">
    <location>
        <begin position="235"/>
        <end position="349"/>
    </location>
</feature>
<name>A0AAD9KT01_RIDPI</name>
<keyword evidence="4 7" id="KW-0175">Coiled coil</keyword>
<dbReference type="GO" id="GO:0036064">
    <property type="term" value="C:ciliary basal body"/>
    <property type="evidence" value="ECO:0007669"/>
    <property type="project" value="TreeGrafter"/>
</dbReference>
<evidence type="ECO:0000256" key="5">
    <source>
        <dbReference type="ARBA" id="ARBA00023069"/>
    </source>
</evidence>
<organism evidence="9 10">
    <name type="scientific">Ridgeia piscesae</name>
    <name type="common">Tubeworm</name>
    <dbReference type="NCBI Taxonomy" id="27915"/>
    <lineage>
        <taxon>Eukaryota</taxon>
        <taxon>Metazoa</taxon>
        <taxon>Spiralia</taxon>
        <taxon>Lophotrochozoa</taxon>
        <taxon>Annelida</taxon>
        <taxon>Polychaeta</taxon>
        <taxon>Sedentaria</taxon>
        <taxon>Canalipalpata</taxon>
        <taxon>Sabellida</taxon>
        <taxon>Siboglinidae</taxon>
        <taxon>Ridgeia</taxon>
    </lineage>
</organism>
<protein>
    <recommendedName>
        <fullName evidence="3">Cilia- and flagella-associated protein 157</fullName>
    </recommendedName>
</protein>
<dbReference type="PANTHER" id="PTHR31954">
    <property type="entry name" value="CILIA- AND FLAGELLA-ASSOCIATED PROTEIN 157"/>
    <property type="match status" value="1"/>
</dbReference>
<feature type="coiled-coil region" evidence="7">
    <location>
        <begin position="95"/>
        <end position="186"/>
    </location>
</feature>
<evidence type="ECO:0000313" key="10">
    <source>
        <dbReference type="Proteomes" id="UP001209878"/>
    </source>
</evidence>
<dbReference type="PANTHER" id="PTHR31954:SF1">
    <property type="entry name" value="CILIA- AND FLAGELLA-ASSOCIATED PROTEIN 157"/>
    <property type="match status" value="1"/>
</dbReference>
<feature type="region of interest" description="Disordered" evidence="8">
    <location>
        <begin position="424"/>
        <end position="445"/>
    </location>
</feature>
<dbReference type="GO" id="GO:0008017">
    <property type="term" value="F:microtubule binding"/>
    <property type="evidence" value="ECO:0007669"/>
    <property type="project" value="TreeGrafter"/>
</dbReference>
<keyword evidence="10" id="KW-1185">Reference proteome</keyword>
<dbReference type="InterPro" id="IPR038844">
    <property type="entry name" value="CFAP157"/>
</dbReference>
<sequence>MPPKKKKGEGKKGKKSGKAPVAAIPLPDPLPEASREYYLAQIRDLEHRLERYQRKCDELSVWNGEFKKQYDQLSVDKKEIVSFLKKSLENRGEEIADLNDRLIGLQQAKDNDKEQYETMLQQLRTEFQETKDQLTSENMILGGKLAALEEFKIQKEDYVLQMATLREQIAQQEADHKEEIYRLERKQVVDKDRLKKDMVMRVNQVAAEFRKVSNKQMAETTKRTIRENVSINAQLAKMSDKTMELIQENDELKQREKQQKQHIEMLEVNEKELAKKNISNQKIIKMMTEKAKAQEVLLTDYEEQEEQYHDMMTEADQYRTDLFTTQSEVAKLEDEIKQLDRVLKEMRKGADAEKKISRKLKKVLSDAANSIKTALKKSSTEDVEESNFDLIEKRDNMLENLLVLLNSAVMIGVGPTPAELGTAADIRLPSPPRMPGTSSGLKEGDVPMSYKGASVAHYQLGDLGIIPKPDQYIPTYFEKMRDATAVQQLGSLKKVLTRSVGIQTISTQKAVFYADQLLSRFPHSSNLIHKIDSRTNLSKKVTI</sequence>
<comment type="subcellular location">
    <subcellularLocation>
        <location evidence="1">Cell projection</location>
        <location evidence="1">Cilium</location>
    </subcellularLocation>
</comment>
<comment type="similarity">
    <text evidence="2">Belongs to the CFAP157 family.</text>
</comment>
<dbReference type="EMBL" id="JAODUO010000668">
    <property type="protein sequence ID" value="KAK2176340.1"/>
    <property type="molecule type" value="Genomic_DNA"/>
</dbReference>
<evidence type="ECO:0000256" key="8">
    <source>
        <dbReference type="SAM" id="MobiDB-lite"/>
    </source>
</evidence>
<evidence type="ECO:0000256" key="6">
    <source>
        <dbReference type="ARBA" id="ARBA00023273"/>
    </source>
</evidence>
<evidence type="ECO:0000256" key="4">
    <source>
        <dbReference type="ARBA" id="ARBA00023054"/>
    </source>
</evidence>
<evidence type="ECO:0000256" key="1">
    <source>
        <dbReference type="ARBA" id="ARBA00004138"/>
    </source>
</evidence>
<evidence type="ECO:0000313" key="9">
    <source>
        <dbReference type="EMBL" id="KAK2176340.1"/>
    </source>
</evidence>
<feature type="region of interest" description="Disordered" evidence="8">
    <location>
        <begin position="1"/>
        <end position="27"/>
    </location>
</feature>
<evidence type="ECO:0000256" key="7">
    <source>
        <dbReference type="SAM" id="Coils"/>
    </source>
</evidence>
<evidence type="ECO:0000256" key="2">
    <source>
        <dbReference type="ARBA" id="ARBA00010841"/>
    </source>
</evidence>
<reference evidence="9" key="1">
    <citation type="journal article" date="2023" name="Mol. Biol. Evol.">
        <title>Third-Generation Sequencing Reveals the Adaptive Role of the Epigenome in Three Deep-Sea Polychaetes.</title>
        <authorList>
            <person name="Perez M."/>
            <person name="Aroh O."/>
            <person name="Sun Y."/>
            <person name="Lan Y."/>
            <person name="Juniper S.K."/>
            <person name="Young C.R."/>
            <person name="Angers B."/>
            <person name="Qian P.Y."/>
        </authorList>
    </citation>
    <scope>NUCLEOTIDE SEQUENCE</scope>
    <source>
        <strain evidence="9">R07B-5</strain>
    </source>
</reference>
<keyword evidence="5" id="KW-0969">Cilium</keyword>
<feature type="coiled-coil region" evidence="7">
    <location>
        <begin position="35"/>
        <end position="62"/>
    </location>
</feature>
<comment type="caution">
    <text evidence="9">The sequence shown here is derived from an EMBL/GenBank/DDBJ whole genome shotgun (WGS) entry which is preliminary data.</text>
</comment>
<dbReference type="AlphaFoldDB" id="A0AAD9KT01"/>
<proteinExistence type="inferred from homology"/>
<feature type="compositionally biased region" description="Basic residues" evidence="8">
    <location>
        <begin position="1"/>
        <end position="17"/>
    </location>
</feature>
<evidence type="ECO:0000256" key="3">
    <source>
        <dbReference type="ARBA" id="ARBA00014087"/>
    </source>
</evidence>
<gene>
    <name evidence="9" type="ORF">NP493_668g01061</name>
</gene>